<organism evidence="4 5">
    <name type="scientific">Candidatus Korobacter versatilis</name>
    <dbReference type="NCBI Taxonomy" id="658062"/>
    <lineage>
        <taxon>Bacteria</taxon>
        <taxon>Pseudomonadati</taxon>
        <taxon>Acidobacteriota</taxon>
        <taxon>Terriglobia</taxon>
        <taxon>Terriglobales</taxon>
        <taxon>Candidatus Korobacteraceae</taxon>
        <taxon>Candidatus Korobacter</taxon>
    </lineage>
</organism>
<proteinExistence type="predicted"/>
<keyword evidence="3" id="KW-0732">Signal</keyword>
<dbReference type="EMBL" id="JACPNR010000011">
    <property type="protein sequence ID" value="MBI2679081.1"/>
    <property type="molecule type" value="Genomic_DNA"/>
</dbReference>
<feature type="region of interest" description="Disordered" evidence="1">
    <location>
        <begin position="27"/>
        <end position="143"/>
    </location>
</feature>
<evidence type="ECO:0000313" key="4">
    <source>
        <dbReference type="EMBL" id="MBI2679081.1"/>
    </source>
</evidence>
<evidence type="ECO:0000256" key="2">
    <source>
        <dbReference type="SAM" id="Phobius"/>
    </source>
</evidence>
<feature type="signal peptide" evidence="3">
    <location>
        <begin position="1"/>
        <end position="26"/>
    </location>
</feature>
<dbReference type="Proteomes" id="UP000779809">
    <property type="component" value="Unassembled WGS sequence"/>
</dbReference>
<feature type="transmembrane region" description="Helical" evidence="2">
    <location>
        <begin position="150"/>
        <end position="170"/>
    </location>
</feature>
<reference evidence="4" key="1">
    <citation type="submission" date="2020-07" db="EMBL/GenBank/DDBJ databases">
        <title>Huge and variable diversity of episymbiotic CPR bacteria and DPANN archaea in groundwater ecosystems.</title>
        <authorList>
            <person name="He C.Y."/>
            <person name="Keren R."/>
            <person name="Whittaker M."/>
            <person name="Farag I.F."/>
            <person name="Doudna J."/>
            <person name="Cate J.H.D."/>
            <person name="Banfield J.F."/>
        </authorList>
    </citation>
    <scope>NUCLEOTIDE SEQUENCE</scope>
    <source>
        <strain evidence="4">NC_groundwater_580_Pr5_B-0.1um_64_19</strain>
    </source>
</reference>
<feature type="region of interest" description="Disordered" evidence="1">
    <location>
        <begin position="169"/>
        <end position="189"/>
    </location>
</feature>
<comment type="caution">
    <text evidence="4">The sequence shown here is derived from an EMBL/GenBank/DDBJ whole genome shotgun (WGS) entry which is preliminary data.</text>
</comment>
<feature type="compositionally biased region" description="Low complexity" evidence="1">
    <location>
        <begin position="27"/>
        <end position="50"/>
    </location>
</feature>
<keyword evidence="2" id="KW-0812">Transmembrane</keyword>
<protein>
    <submittedName>
        <fullName evidence="4">Uncharacterized protein</fullName>
    </submittedName>
</protein>
<feature type="compositionally biased region" description="Low complexity" evidence="1">
    <location>
        <begin position="92"/>
        <end position="116"/>
    </location>
</feature>
<evidence type="ECO:0000313" key="5">
    <source>
        <dbReference type="Proteomes" id="UP000779809"/>
    </source>
</evidence>
<feature type="compositionally biased region" description="Low complexity" evidence="1">
    <location>
        <begin position="67"/>
        <end position="77"/>
    </location>
</feature>
<keyword evidence="2" id="KW-1133">Transmembrane helix</keyword>
<name>A0A932AAD1_9BACT</name>
<gene>
    <name evidence="4" type="ORF">HYX28_09895</name>
</gene>
<dbReference type="AlphaFoldDB" id="A0A932AAD1"/>
<evidence type="ECO:0000256" key="3">
    <source>
        <dbReference type="SAM" id="SignalP"/>
    </source>
</evidence>
<evidence type="ECO:0000256" key="1">
    <source>
        <dbReference type="SAM" id="MobiDB-lite"/>
    </source>
</evidence>
<sequence>MSFSTPYRVLALVLAFALCGVPQLVAQTAQPQSQDPAASSPNPQPAQQQPNITADPTQGPVEPAQSTTDQQTQDQPTPDQPLPNAPSSSSKQAGQPAATAAPAAQQAPAAKPQEPAGTAAAGSAETVGGAASRPAGTAIAPAKQRQVRSLLIKLGAIAAAGAALGIVYGLSKGTPSKPPGTTTAATPAP</sequence>
<keyword evidence="2" id="KW-0472">Membrane</keyword>
<accession>A0A932AAD1</accession>
<feature type="chain" id="PRO_5037000510" evidence="3">
    <location>
        <begin position="27"/>
        <end position="189"/>
    </location>
</feature>